<name>A0A4Q9VZM7_9HYPH</name>
<comment type="function">
    <text evidence="9">Part of the tripartite ATP-independent periplasmic (TRAP) transport system.</text>
</comment>
<dbReference type="GO" id="GO:0022857">
    <property type="term" value="F:transmembrane transporter activity"/>
    <property type="evidence" value="ECO:0007669"/>
    <property type="project" value="UniProtKB-UniRule"/>
</dbReference>
<comment type="caution">
    <text evidence="11">The sequence shown here is derived from an EMBL/GenBank/DDBJ whole genome shotgun (WGS) entry which is preliminary data.</text>
</comment>
<organism evidence="11 12">
    <name type="scientific">Siculibacillus lacustris</name>
    <dbReference type="NCBI Taxonomy" id="1549641"/>
    <lineage>
        <taxon>Bacteria</taxon>
        <taxon>Pseudomonadati</taxon>
        <taxon>Pseudomonadota</taxon>
        <taxon>Alphaproteobacteria</taxon>
        <taxon>Hyphomicrobiales</taxon>
        <taxon>Ancalomicrobiaceae</taxon>
        <taxon>Siculibacillus</taxon>
    </lineage>
</organism>
<keyword evidence="12" id="KW-1185">Reference proteome</keyword>
<keyword evidence="7 9" id="KW-0472">Membrane</keyword>
<protein>
    <recommendedName>
        <fullName evidence="9">TRAP transporter small permease protein</fullName>
    </recommendedName>
</protein>
<dbReference type="PANTHER" id="PTHR35011">
    <property type="entry name" value="2,3-DIKETO-L-GULONATE TRAP TRANSPORTER SMALL PERMEASE PROTEIN YIAM"/>
    <property type="match status" value="1"/>
</dbReference>
<dbReference type="EMBL" id="SJFN01000002">
    <property type="protein sequence ID" value="TBW40924.1"/>
    <property type="molecule type" value="Genomic_DNA"/>
</dbReference>
<evidence type="ECO:0000259" key="10">
    <source>
        <dbReference type="Pfam" id="PF04290"/>
    </source>
</evidence>
<dbReference type="GO" id="GO:0005886">
    <property type="term" value="C:plasma membrane"/>
    <property type="evidence" value="ECO:0007669"/>
    <property type="project" value="UniProtKB-SubCell"/>
</dbReference>
<evidence type="ECO:0000256" key="8">
    <source>
        <dbReference type="ARBA" id="ARBA00038436"/>
    </source>
</evidence>
<evidence type="ECO:0000313" key="11">
    <source>
        <dbReference type="EMBL" id="TBW40924.1"/>
    </source>
</evidence>
<dbReference type="InterPro" id="IPR055348">
    <property type="entry name" value="DctQ"/>
</dbReference>
<keyword evidence="3" id="KW-1003">Cell membrane</keyword>
<keyword evidence="4 9" id="KW-0997">Cell inner membrane</keyword>
<dbReference type="InterPro" id="IPR007387">
    <property type="entry name" value="TRAP_DctQ"/>
</dbReference>
<evidence type="ECO:0000313" key="12">
    <source>
        <dbReference type="Proteomes" id="UP000292781"/>
    </source>
</evidence>
<feature type="domain" description="Tripartite ATP-independent periplasmic transporters DctQ component" evidence="10">
    <location>
        <begin position="30"/>
        <end position="161"/>
    </location>
</feature>
<keyword evidence="5 9" id="KW-0812">Transmembrane</keyword>
<gene>
    <name evidence="11" type="ORF">EYW49_01860</name>
</gene>
<dbReference type="OrthoDB" id="9794346at2"/>
<dbReference type="AlphaFoldDB" id="A0A4Q9VZM7"/>
<feature type="transmembrane region" description="Helical" evidence="9">
    <location>
        <begin position="138"/>
        <end position="158"/>
    </location>
</feature>
<comment type="subcellular location">
    <subcellularLocation>
        <location evidence="1 9">Cell inner membrane</location>
        <topology evidence="1 9">Multi-pass membrane protein</topology>
    </subcellularLocation>
</comment>
<accession>A0A4Q9VZM7</accession>
<dbReference type="Proteomes" id="UP000292781">
    <property type="component" value="Unassembled WGS sequence"/>
</dbReference>
<feature type="transmembrane region" description="Helical" evidence="9">
    <location>
        <begin position="92"/>
        <end position="118"/>
    </location>
</feature>
<dbReference type="RefSeq" id="WP_131305378.1">
    <property type="nucleotide sequence ID" value="NZ_SJFN01000002.1"/>
</dbReference>
<evidence type="ECO:0000256" key="4">
    <source>
        <dbReference type="ARBA" id="ARBA00022519"/>
    </source>
</evidence>
<sequence length="205" mass="22178">MQALIGFSRAVDAFTVRLGRAVSWLLVAAIVISTLNAIIRKVFDASSNAWLEAQWLLFGAVFLICASWTLQANEHIRIDIVNATLSKRTRNVIELIGHVLFLLPMVAVILWTAVPFFTRSFFGNEQSFSAGGLPQWPAKSLVVIGFALLLVQGVSELIKRIAVMRGLIEDAHAAGGHHAAAEAEAERLLAIAEAERVAADGPPKA</sequence>
<keyword evidence="6 9" id="KW-1133">Transmembrane helix</keyword>
<comment type="subunit">
    <text evidence="9">The complex comprises the extracytoplasmic solute receptor protein and the two transmembrane proteins.</text>
</comment>
<evidence type="ECO:0000256" key="9">
    <source>
        <dbReference type="RuleBase" id="RU369079"/>
    </source>
</evidence>
<feature type="transmembrane region" description="Helical" evidence="9">
    <location>
        <begin position="55"/>
        <end position="72"/>
    </location>
</feature>
<dbReference type="PANTHER" id="PTHR35011:SF4">
    <property type="entry name" value="SLL1102 PROTEIN"/>
    <property type="match status" value="1"/>
</dbReference>
<evidence type="ECO:0000256" key="1">
    <source>
        <dbReference type="ARBA" id="ARBA00004429"/>
    </source>
</evidence>
<evidence type="ECO:0000256" key="5">
    <source>
        <dbReference type="ARBA" id="ARBA00022692"/>
    </source>
</evidence>
<proteinExistence type="inferred from homology"/>
<evidence type="ECO:0000256" key="7">
    <source>
        <dbReference type="ARBA" id="ARBA00023136"/>
    </source>
</evidence>
<comment type="similarity">
    <text evidence="8 9">Belongs to the TRAP transporter small permease family.</text>
</comment>
<feature type="transmembrane region" description="Helical" evidence="9">
    <location>
        <begin position="21"/>
        <end position="43"/>
    </location>
</feature>
<dbReference type="Pfam" id="PF04290">
    <property type="entry name" value="DctQ"/>
    <property type="match status" value="1"/>
</dbReference>
<evidence type="ECO:0000256" key="2">
    <source>
        <dbReference type="ARBA" id="ARBA00022448"/>
    </source>
</evidence>
<evidence type="ECO:0000256" key="3">
    <source>
        <dbReference type="ARBA" id="ARBA00022475"/>
    </source>
</evidence>
<keyword evidence="2 9" id="KW-0813">Transport</keyword>
<reference evidence="11 12" key="1">
    <citation type="submission" date="2019-02" db="EMBL/GenBank/DDBJ databases">
        <title>Siculibacillus lacustris gen. nov., sp. nov., a new rosette-forming bacterium isolated from a freshwater crater lake (Lake St. Ana, Romania).</title>
        <authorList>
            <person name="Felfoldi T."/>
            <person name="Marton Z."/>
            <person name="Szabo A."/>
            <person name="Mentes A."/>
            <person name="Boka K."/>
            <person name="Marialigeti K."/>
            <person name="Mathe I."/>
            <person name="Koncz M."/>
            <person name="Schumann P."/>
            <person name="Toth E."/>
        </authorList>
    </citation>
    <scope>NUCLEOTIDE SEQUENCE [LARGE SCALE GENOMIC DNA]</scope>
    <source>
        <strain evidence="11 12">SA-279</strain>
    </source>
</reference>
<evidence type="ECO:0000256" key="6">
    <source>
        <dbReference type="ARBA" id="ARBA00022989"/>
    </source>
</evidence>